<comment type="caution">
    <text evidence="1">The sequence shown here is derived from an EMBL/GenBank/DDBJ whole genome shotgun (WGS) entry which is preliminary data.</text>
</comment>
<gene>
    <name evidence="1" type="ORF">L0P92_02015</name>
</gene>
<sequence>MERHRGPGSSRGDLCDLQRFAAPIWMWRLPATKRVPLETHVPLLSKEPAWTVVEGELRL</sequence>
<dbReference type="EMBL" id="JAKEIP010000004">
    <property type="protein sequence ID" value="MCF1592349.1"/>
    <property type="molecule type" value="Genomic_DNA"/>
</dbReference>
<dbReference type="AlphaFoldDB" id="A0A9X1PU81"/>
<proteinExistence type="predicted"/>
<evidence type="ECO:0000313" key="2">
    <source>
        <dbReference type="Proteomes" id="UP001139384"/>
    </source>
</evidence>
<evidence type="ECO:0000313" key="1">
    <source>
        <dbReference type="EMBL" id="MCF1592349.1"/>
    </source>
</evidence>
<accession>A0A9X1PU81</accession>
<dbReference type="RefSeq" id="WP_234760649.1">
    <property type="nucleotide sequence ID" value="NZ_JAKEIP010000004.1"/>
</dbReference>
<reference evidence="1" key="1">
    <citation type="submission" date="2022-01" db="EMBL/GenBank/DDBJ databases">
        <title>Draft Genome Sequences of Seven Type Strains of the Genus Streptomyces.</title>
        <authorList>
            <person name="Aziz S."/>
            <person name="Coretto E."/>
            <person name="Chronakova A."/>
            <person name="Sproer C."/>
            <person name="Huber K."/>
            <person name="Nouioui I."/>
            <person name="Gross H."/>
        </authorList>
    </citation>
    <scope>NUCLEOTIDE SEQUENCE</scope>
    <source>
        <strain evidence="1">DSM 103493</strain>
    </source>
</reference>
<dbReference type="Proteomes" id="UP001139384">
    <property type="component" value="Unassembled WGS sequence"/>
</dbReference>
<name>A0A9X1PU81_STRM4</name>
<organism evidence="1 2">
    <name type="scientific">Streptomyces muensis</name>
    <dbReference type="NCBI Taxonomy" id="1077944"/>
    <lineage>
        <taxon>Bacteria</taxon>
        <taxon>Bacillati</taxon>
        <taxon>Actinomycetota</taxon>
        <taxon>Actinomycetes</taxon>
        <taxon>Kitasatosporales</taxon>
        <taxon>Streptomycetaceae</taxon>
        <taxon>Streptomyces</taxon>
    </lineage>
</organism>
<protein>
    <submittedName>
        <fullName evidence="1">Uncharacterized protein</fullName>
    </submittedName>
</protein>
<keyword evidence="2" id="KW-1185">Reference proteome</keyword>